<dbReference type="InterPro" id="IPR029071">
    <property type="entry name" value="Ubiquitin-like_domsf"/>
</dbReference>
<dbReference type="PANTHER" id="PTHR13385">
    <property type="entry name" value="AUTOPHAGY PROTEIN 12"/>
    <property type="match status" value="1"/>
</dbReference>
<accession>A0AAQ4D4W1</accession>
<reference evidence="6 7" key="1">
    <citation type="journal article" date="2023" name="Arcadia Sci">
        <title>De novo assembly of a long-read Amblyomma americanum tick genome.</title>
        <authorList>
            <person name="Chou S."/>
            <person name="Poskanzer K.E."/>
            <person name="Rollins M."/>
            <person name="Thuy-Boun P.S."/>
        </authorList>
    </citation>
    <scope>NUCLEOTIDE SEQUENCE [LARGE SCALE GENOMIC DNA]</scope>
    <source>
        <strain evidence="6">F_SG_1</strain>
        <tissue evidence="6">Salivary glands</tissue>
    </source>
</reference>
<gene>
    <name evidence="6" type="ORF">V5799_004856</name>
</gene>
<evidence type="ECO:0000256" key="2">
    <source>
        <dbReference type="ARBA" id="ARBA00022786"/>
    </source>
</evidence>
<keyword evidence="7" id="KW-1185">Reference proteome</keyword>
<dbReference type="GO" id="GO:0034045">
    <property type="term" value="C:phagophore assembly site membrane"/>
    <property type="evidence" value="ECO:0007669"/>
    <property type="project" value="TreeGrafter"/>
</dbReference>
<dbReference type="Gene3D" id="3.10.20.90">
    <property type="entry name" value="Phosphatidylinositol 3-kinase Catalytic Subunit, Chain A, domain 1"/>
    <property type="match status" value="1"/>
</dbReference>
<evidence type="ECO:0000256" key="4">
    <source>
        <dbReference type="RuleBase" id="RU361201"/>
    </source>
</evidence>
<keyword evidence="1 4" id="KW-1017">Isopeptide bond</keyword>
<feature type="region of interest" description="Disordered" evidence="5">
    <location>
        <begin position="1"/>
        <end position="47"/>
    </location>
</feature>
<evidence type="ECO:0000313" key="7">
    <source>
        <dbReference type="Proteomes" id="UP001321473"/>
    </source>
</evidence>
<dbReference type="GO" id="GO:0019776">
    <property type="term" value="F:Atg8-family ligase activity"/>
    <property type="evidence" value="ECO:0007669"/>
    <property type="project" value="TreeGrafter"/>
</dbReference>
<dbReference type="InterPro" id="IPR007242">
    <property type="entry name" value="Atg12"/>
</dbReference>
<dbReference type="SUPFAM" id="SSF54236">
    <property type="entry name" value="Ubiquitin-like"/>
    <property type="match status" value="1"/>
</dbReference>
<evidence type="ECO:0000256" key="1">
    <source>
        <dbReference type="ARBA" id="ARBA00022499"/>
    </source>
</evidence>
<dbReference type="GO" id="GO:0034727">
    <property type="term" value="P:piecemeal microautophagy of the nucleus"/>
    <property type="evidence" value="ECO:0007669"/>
    <property type="project" value="TreeGrafter"/>
</dbReference>
<dbReference type="PANTHER" id="PTHR13385:SF0">
    <property type="entry name" value="UBIQUITIN-LIKE PROTEIN ATG12"/>
    <property type="match status" value="1"/>
</dbReference>
<sequence>MSEETEGCPTAESATNDNATEDTSEASASSEKPEVRQDPADSVGTNAGEKKKIDVLLKATGDAPIMVKRKWAVAPTSKIMDIADFIRKYLKLDHSESLFLYINQAFAPALDQEISNLYECFGSNGKLTLHYAKSHAWG</sequence>
<dbReference type="GO" id="GO:0034274">
    <property type="term" value="C:Atg12-Atg5-Atg16 complex"/>
    <property type="evidence" value="ECO:0007669"/>
    <property type="project" value="TreeGrafter"/>
</dbReference>
<dbReference type="AlphaFoldDB" id="A0AAQ4D4W1"/>
<dbReference type="CDD" id="cd01612">
    <property type="entry name" value="Ubl_ATG12"/>
    <property type="match status" value="1"/>
</dbReference>
<name>A0AAQ4D4W1_AMBAM</name>
<comment type="subunit">
    <text evidence="4">Forms a conjugate with ATG5.</text>
</comment>
<comment type="similarity">
    <text evidence="4">Belongs to the ATG12 family.</text>
</comment>
<comment type="caution">
    <text evidence="6">The sequence shown here is derived from an EMBL/GenBank/DDBJ whole genome shotgun (WGS) entry which is preliminary data.</text>
</comment>
<organism evidence="6 7">
    <name type="scientific">Amblyomma americanum</name>
    <name type="common">Lone star tick</name>
    <dbReference type="NCBI Taxonomy" id="6943"/>
    <lineage>
        <taxon>Eukaryota</taxon>
        <taxon>Metazoa</taxon>
        <taxon>Ecdysozoa</taxon>
        <taxon>Arthropoda</taxon>
        <taxon>Chelicerata</taxon>
        <taxon>Arachnida</taxon>
        <taxon>Acari</taxon>
        <taxon>Parasitiformes</taxon>
        <taxon>Ixodida</taxon>
        <taxon>Ixodoidea</taxon>
        <taxon>Ixodidae</taxon>
        <taxon>Amblyomminae</taxon>
        <taxon>Amblyomma</taxon>
    </lineage>
</organism>
<dbReference type="GO" id="GO:0000422">
    <property type="term" value="P:autophagy of mitochondrion"/>
    <property type="evidence" value="ECO:0007669"/>
    <property type="project" value="TreeGrafter"/>
</dbReference>
<dbReference type="GO" id="GO:0097352">
    <property type="term" value="P:autophagosome maturation"/>
    <property type="evidence" value="ECO:0007669"/>
    <property type="project" value="TreeGrafter"/>
</dbReference>
<dbReference type="Proteomes" id="UP001321473">
    <property type="component" value="Unassembled WGS sequence"/>
</dbReference>
<dbReference type="GO" id="GO:0061723">
    <property type="term" value="P:glycophagy"/>
    <property type="evidence" value="ECO:0007669"/>
    <property type="project" value="TreeGrafter"/>
</dbReference>
<keyword evidence="3 4" id="KW-0072">Autophagy</keyword>
<evidence type="ECO:0000313" key="6">
    <source>
        <dbReference type="EMBL" id="KAK8757501.1"/>
    </source>
</evidence>
<dbReference type="GO" id="GO:0000421">
    <property type="term" value="C:autophagosome membrane"/>
    <property type="evidence" value="ECO:0007669"/>
    <property type="project" value="TreeGrafter"/>
</dbReference>
<keyword evidence="2 4" id="KW-0833">Ubl conjugation pathway</keyword>
<evidence type="ECO:0000256" key="5">
    <source>
        <dbReference type="SAM" id="MobiDB-lite"/>
    </source>
</evidence>
<protein>
    <recommendedName>
        <fullName evidence="4">Ubiquitin-like protein ATG12</fullName>
    </recommendedName>
</protein>
<evidence type="ECO:0000256" key="3">
    <source>
        <dbReference type="ARBA" id="ARBA00023006"/>
    </source>
</evidence>
<dbReference type="EMBL" id="JARKHS020035150">
    <property type="protein sequence ID" value="KAK8757501.1"/>
    <property type="molecule type" value="Genomic_DNA"/>
</dbReference>
<proteinExistence type="inferred from homology"/>
<dbReference type="GO" id="GO:0000045">
    <property type="term" value="P:autophagosome assembly"/>
    <property type="evidence" value="ECO:0007669"/>
    <property type="project" value="InterPro"/>
</dbReference>
<dbReference type="FunFam" id="3.10.20.90:FF:000150">
    <property type="entry name" value="Ubiquitin-like protein ATG12"/>
    <property type="match status" value="1"/>
</dbReference>
<comment type="function">
    <text evidence="4">Ubiquitin-like protein involved in autophagic vesicle formation.</text>
</comment>
<dbReference type="Pfam" id="PF04110">
    <property type="entry name" value="APG12"/>
    <property type="match status" value="1"/>
</dbReference>